<evidence type="ECO:0000256" key="11">
    <source>
        <dbReference type="ARBA" id="ARBA00023136"/>
    </source>
</evidence>
<dbReference type="PROSITE" id="PS00108">
    <property type="entry name" value="PROTEIN_KINASE_ST"/>
    <property type="match status" value="1"/>
</dbReference>
<dbReference type="SMART" id="SM00108">
    <property type="entry name" value="B_lectin"/>
    <property type="match status" value="1"/>
</dbReference>
<keyword evidence="23" id="KW-1185">Reference proteome</keyword>
<dbReference type="CDD" id="cd01098">
    <property type="entry name" value="PAN_AP_plant"/>
    <property type="match status" value="1"/>
</dbReference>
<dbReference type="Gene3D" id="1.10.510.10">
    <property type="entry name" value="Transferase(Phosphotransferase) domain 1"/>
    <property type="match status" value="1"/>
</dbReference>
<name>A0A453QU71_AEGTS</name>
<evidence type="ECO:0000259" key="19">
    <source>
        <dbReference type="PROSITE" id="PS50011"/>
    </source>
</evidence>
<dbReference type="GO" id="GO:0005524">
    <property type="term" value="F:ATP binding"/>
    <property type="evidence" value="ECO:0007669"/>
    <property type="project" value="UniProtKB-UniRule"/>
</dbReference>
<dbReference type="Pfam" id="PF00069">
    <property type="entry name" value="Pkinase"/>
    <property type="match status" value="1"/>
</dbReference>
<dbReference type="EC" id="2.7.11.1" evidence="17"/>
<evidence type="ECO:0000256" key="10">
    <source>
        <dbReference type="ARBA" id="ARBA00022989"/>
    </source>
</evidence>
<comment type="subcellular location">
    <subcellularLocation>
        <location evidence="1">Membrane</location>
        <topology evidence="1">Single-pass type I membrane protein</topology>
    </subcellularLocation>
</comment>
<dbReference type="PROSITE" id="PS50011">
    <property type="entry name" value="PROTEIN_KINASE_DOM"/>
    <property type="match status" value="1"/>
</dbReference>
<dbReference type="AlphaFoldDB" id="A0A453QU71"/>
<dbReference type="Gene3D" id="2.90.10.10">
    <property type="entry name" value="Bulb-type lectin domain"/>
    <property type="match status" value="1"/>
</dbReference>
<evidence type="ECO:0000256" key="7">
    <source>
        <dbReference type="ARBA" id="ARBA00022741"/>
    </source>
</evidence>
<dbReference type="PROSITE" id="PS50948">
    <property type="entry name" value="PAN"/>
    <property type="match status" value="1"/>
</dbReference>
<dbReference type="GO" id="GO:0051707">
    <property type="term" value="P:response to other organism"/>
    <property type="evidence" value="ECO:0007669"/>
    <property type="project" value="UniProtKB-ARBA"/>
</dbReference>
<reference evidence="22" key="4">
    <citation type="submission" date="2019-03" db="UniProtKB">
        <authorList>
            <consortium name="EnsemblPlants"/>
        </authorList>
    </citation>
    <scope>IDENTIFICATION</scope>
</reference>
<comment type="similarity">
    <text evidence="17">Belongs to the protein kinase superfamily. Ser/Thr protein kinase family.</text>
</comment>
<evidence type="ECO:0000256" key="2">
    <source>
        <dbReference type="ARBA" id="ARBA00022527"/>
    </source>
</evidence>
<dbReference type="Gene3D" id="3.50.4.10">
    <property type="entry name" value="Hepatocyte Growth Factor"/>
    <property type="match status" value="1"/>
</dbReference>
<evidence type="ECO:0000313" key="22">
    <source>
        <dbReference type="EnsemblPlants" id="AET7Gv20320800.2"/>
    </source>
</evidence>
<evidence type="ECO:0000256" key="6">
    <source>
        <dbReference type="ARBA" id="ARBA00022729"/>
    </source>
</evidence>
<dbReference type="InterPro" id="IPR000719">
    <property type="entry name" value="Prot_kinase_dom"/>
</dbReference>
<dbReference type="InterPro" id="IPR008271">
    <property type="entry name" value="Ser/Thr_kinase_AS"/>
</dbReference>
<evidence type="ECO:0000256" key="15">
    <source>
        <dbReference type="ARBA" id="ARBA00047899"/>
    </source>
</evidence>
<dbReference type="InterPro" id="IPR003609">
    <property type="entry name" value="Pan_app"/>
</dbReference>
<keyword evidence="13" id="KW-0675">Receptor</keyword>
<dbReference type="PIRSF" id="PIRSF000641">
    <property type="entry name" value="SRK"/>
    <property type="match status" value="1"/>
</dbReference>
<dbReference type="InterPro" id="IPR036426">
    <property type="entry name" value="Bulb-type_lectin_dom_sf"/>
</dbReference>
<dbReference type="InterPro" id="IPR024171">
    <property type="entry name" value="SRK-like_kinase"/>
</dbReference>
<keyword evidence="4 17" id="KW-0808">Transferase</keyword>
<keyword evidence="8 17" id="KW-0418">Kinase</keyword>
<dbReference type="PANTHER" id="PTHR47974:SF16">
    <property type="entry name" value="PROTEIN KINASE DOMAIN-CONTAINING PROTEIN"/>
    <property type="match status" value="1"/>
</dbReference>
<evidence type="ECO:0000256" key="16">
    <source>
        <dbReference type="ARBA" id="ARBA00048679"/>
    </source>
</evidence>
<dbReference type="GO" id="GO:0016020">
    <property type="term" value="C:membrane"/>
    <property type="evidence" value="ECO:0007669"/>
    <property type="project" value="UniProtKB-SubCell"/>
</dbReference>
<dbReference type="Gramene" id="AET7Gv20320800.2">
    <property type="protein sequence ID" value="AET7Gv20320800.2"/>
    <property type="gene ID" value="AET7Gv20320800"/>
</dbReference>
<keyword evidence="10" id="KW-1133">Transmembrane helix</keyword>
<evidence type="ECO:0000256" key="14">
    <source>
        <dbReference type="ARBA" id="ARBA00023180"/>
    </source>
</evidence>
<keyword evidence="5" id="KW-0812">Transmembrane</keyword>
<reference evidence="23" key="2">
    <citation type="journal article" date="2017" name="Nat. Plants">
        <title>The Aegilops tauschii genome reveals multiple impacts of transposons.</title>
        <authorList>
            <person name="Zhao G."/>
            <person name="Zou C."/>
            <person name="Li K."/>
            <person name="Wang K."/>
            <person name="Li T."/>
            <person name="Gao L."/>
            <person name="Zhang X."/>
            <person name="Wang H."/>
            <person name="Yang Z."/>
            <person name="Liu X."/>
            <person name="Jiang W."/>
            <person name="Mao L."/>
            <person name="Kong X."/>
            <person name="Jiao Y."/>
            <person name="Jia J."/>
        </authorList>
    </citation>
    <scope>NUCLEOTIDE SEQUENCE [LARGE SCALE GENOMIC DNA]</scope>
    <source>
        <strain evidence="23">cv. AL8/78</strain>
    </source>
</reference>
<dbReference type="Pfam" id="PF01453">
    <property type="entry name" value="B_lectin"/>
    <property type="match status" value="1"/>
</dbReference>
<feature type="binding site" evidence="18">
    <location>
        <position position="567"/>
    </location>
    <ligand>
        <name>ATP</name>
        <dbReference type="ChEBI" id="CHEBI:30616"/>
    </ligand>
</feature>
<evidence type="ECO:0000256" key="4">
    <source>
        <dbReference type="ARBA" id="ARBA00022679"/>
    </source>
</evidence>
<reference evidence="22" key="5">
    <citation type="journal article" date="2021" name="G3 (Bethesda)">
        <title>Aegilops tauschii genome assembly Aet v5.0 features greater sequence contiguity and improved annotation.</title>
        <authorList>
            <person name="Wang L."/>
            <person name="Zhu T."/>
            <person name="Rodriguez J.C."/>
            <person name="Deal K.R."/>
            <person name="Dubcovsky J."/>
            <person name="McGuire P.E."/>
            <person name="Lux T."/>
            <person name="Spannagl M."/>
            <person name="Mayer K.F.X."/>
            <person name="Baldrich P."/>
            <person name="Meyers B.C."/>
            <person name="Huo N."/>
            <person name="Gu Y.Q."/>
            <person name="Zhou H."/>
            <person name="Devos K.M."/>
            <person name="Bennetzen J.L."/>
            <person name="Unver T."/>
            <person name="Budak H."/>
            <person name="Gulick P.J."/>
            <person name="Galiba G."/>
            <person name="Kalapos B."/>
            <person name="Nelson D.R."/>
            <person name="Li P."/>
            <person name="You F.M."/>
            <person name="Luo M.C."/>
            <person name="Dvorak J."/>
        </authorList>
    </citation>
    <scope>NUCLEOTIDE SEQUENCE [LARGE SCALE GENOMIC DNA]</scope>
    <source>
        <strain evidence="22">cv. AL8/78</strain>
    </source>
</reference>
<proteinExistence type="inferred from homology"/>
<evidence type="ECO:0000256" key="1">
    <source>
        <dbReference type="ARBA" id="ARBA00004479"/>
    </source>
</evidence>
<dbReference type="FunFam" id="3.30.200.20:FF:000059">
    <property type="entry name" value="S-receptor-like serine/threonine-protein kinase"/>
    <property type="match status" value="1"/>
</dbReference>
<evidence type="ECO:0000256" key="12">
    <source>
        <dbReference type="ARBA" id="ARBA00023157"/>
    </source>
</evidence>
<feature type="domain" description="Apple" evidence="21">
    <location>
        <begin position="355"/>
        <end position="439"/>
    </location>
</feature>
<evidence type="ECO:0000256" key="5">
    <source>
        <dbReference type="ARBA" id="ARBA00022692"/>
    </source>
</evidence>
<dbReference type="CDD" id="cd00028">
    <property type="entry name" value="B_lectin"/>
    <property type="match status" value="1"/>
</dbReference>
<dbReference type="InterPro" id="IPR011009">
    <property type="entry name" value="Kinase-like_dom_sf"/>
</dbReference>
<keyword evidence="12" id="KW-1015">Disulfide bond</keyword>
<dbReference type="InterPro" id="IPR017441">
    <property type="entry name" value="Protein_kinase_ATP_BS"/>
</dbReference>
<keyword evidence="3" id="KW-0245">EGF-like domain</keyword>
<evidence type="ECO:0000256" key="9">
    <source>
        <dbReference type="ARBA" id="ARBA00022840"/>
    </source>
</evidence>
<dbReference type="EnsemblPlants" id="AET7Gv20320800.2">
    <property type="protein sequence ID" value="AET7Gv20320800.2"/>
    <property type="gene ID" value="AET7Gv20320800"/>
</dbReference>
<evidence type="ECO:0000259" key="20">
    <source>
        <dbReference type="PROSITE" id="PS50927"/>
    </source>
</evidence>
<dbReference type="GO" id="GO:0004674">
    <property type="term" value="F:protein serine/threonine kinase activity"/>
    <property type="evidence" value="ECO:0007669"/>
    <property type="project" value="UniProtKB-KW"/>
</dbReference>
<dbReference type="Pfam" id="PF00024">
    <property type="entry name" value="PAN_1"/>
    <property type="match status" value="1"/>
</dbReference>
<evidence type="ECO:0000256" key="3">
    <source>
        <dbReference type="ARBA" id="ARBA00022536"/>
    </source>
</evidence>
<dbReference type="Proteomes" id="UP000015105">
    <property type="component" value="Chromosome 7D"/>
</dbReference>
<feature type="domain" description="Protein kinase" evidence="19">
    <location>
        <begin position="538"/>
        <end position="822"/>
    </location>
</feature>
<dbReference type="Gene3D" id="3.30.200.20">
    <property type="entry name" value="Phosphorylase Kinase, domain 1"/>
    <property type="match status" value="1"/>
</dbReference>
<dbReference type="FunFam" id="1.10.510.10:FF:000302">
    <property type="entry name" value="Serine/threonine-protein kinase"/>
    <property type="match status" value="1"/>
</dbReference>
<keyword evidence="7 17" id="KW-0547">Nucleotide-binding</keyword>
<dbReference type="InterPro" id="IPR000858">
    <property type="entry name" value="S_locus_glycoprot_dom"/>
</dbReference>
<evidence type="ECO:0000259" key="21">
    <source>
        <dbReference type="PROSITE" id="PS50948"/>
    </source>
</evidence>
<evidence type="ECO:0000256" key="8">
    <source>
        <dbReference type="ARBA" id="ARBA00022777"/>
    </source>
</evidence>
<dbReference type="GO" id="GO:0106310">
    <property type="term" value="F:protein serine kinase activity"/>
    <property type="evidence" value="ECO:0007669"/>
    <property type="project" value="RHEA"/>
</dbReference>
<reference evidence="22" key="3">
    <citation type="journal article" date="2017" name="Nature">
        <title>Genome sequence of the progenitor of the wheat D genome Aegilops tauschii.</title>
        <authorList>
            <person name="Luo M.C."/>
            <person name="Gu Y.Q."/>
            <person name="Puiu D."/>
            <person name="Wang H."/>
            <person name="Twardziok S.O."/>
            <person name="Deal K.R."/>
            <person name="Huo N."/>
            <person name="Zhu T."/>
            <person name="Wang L."/>
            <person name="Wang Y."/>
            <person name="McGuire P.E."/>
            <person name="Liu S."/>
            <person name="Long H."/>
            <person name="Ramasamy R.K."/>
            <person name="Rodriguez J.C."/>
            <person name="Van S.L."/>
            <person name="Yuan L."/>
            <person name="Wang Z."/>
            <person name="Xia Z."/>
            <person name="Xiao L."/>
            <person name="Anderson O.D."/>
            <person name="Ouyang S."/>
            <person name="Liang Y."/>
            <person name="Zimin A.V."/>
            <person name="Pertea G."/>
            <person name="Qi P."/>
            <person name="Bennetzen J.L."/>
            <person name="Dai X."/>
            <person name="Dawson M.W."/>
            <person name="Muller H.G."/>
            <person name="Kugler K."/>
            <person name="Rivarola-Duarte L."/>
            <person name="Spannagl M."/>
            <person name="Mayer K.F.X."/>
            <person name="Lu F.H."/>
            <person name="Bevan M.W."/>
            <person name="Leroy P."/>
            <person name="Li P."/>
            <person name="You F.M."/>
            <person name="Sun Q."/>
            <person name="Liu Z."/>
            <person name="Lyons E."/>
            <person name="Wicker T."/>
            <person name="Salzberg S.L."/>
            <person name="Devos K.M."/>
            <person name="Dvorak J."/>
        </authorList>
    </citation>
    <scope>NUCLEOTIDE SEQUENCE [LARGE SCALE GENOMIC DNA]</scope>
    <source>
        <strain evidence="22">cv. AL8/78</strain>
    </source>
</reference>
<feature type="domain" description="Bulb-type lectin" evidence="20">
    <location>
        <begin position="61"/>
        <end position="180"/>
    </location>
</feature>
<dbReference type="SUPFAM" id="SSF56112">
    <property type="entry name" value="Protein kinase-like (PK-like)"/>
    <property type="match status" value="1"/>
</dbReference>
<evidence type="ECO:0000313" key="23">
    <source>
        <dbReference type="Proteomes" id="UP000015105"/>
    </source>
</evidence>
<evidence type="ECO:0000256" key="17">
    <source>
        <dbReference type="PIRNR" id="PIRNR000641"/>
    </source>
</evidence>
<evidence type="ECO:0000256" key="13">
    <source>
        <dbReference type="ARBA" id="ARBA00023170"/>
    </source>
</evidence>
<dbReference type="STRING" id="200361.A0A453QU71"/>
<dbReference type="Pfam" id="PF00954">
    <property type="entry name" value="S_locus_glycop"/>
    <property type="match status" value="1"/>
</dbReference>
<dbReference type="PANTHER" id="PTHR47974">
    <property type="entry name" value="OS07G0415500 PROTEIN"/>
    <property type="match status" value="1"/>
</dbReference>
<dbReference type="InterPro" id="IPR001480">
    <property type="entry name" value="Bulb-type_lectin_dom"/>
</dbReference>
<protein>
    <recommendedName>
        <fullName evidence="17">Receptor-like serine/threonine-protein kinase</fullName>
        <ecNumber evidence="17">2.7.11.1</ecNumber>
    </recommendedName>
</protein>
<accession>A0A453QU71</accession>
<dbReference type="SMART" id="SM00473">
    <property type="entry name" value="PAN_AP"/>
    <property type="match status" value="1"/>
</dbReference>
<dbReference type="GO" id="GO:0048544">
    <property type="term" value="P:recognition of pollen"/>
    <property type="evidence" value="ECO:0007669"/>
    <property type="project" value="InterPro"/>
</dbReference>
<dbReference type="FunFam" id="2.90.10.10:FF:000007">
    <property type="entry name" value="Serine/threonine-protein kinase"/>
    <property type="match status" value="1"/>
</dbReference>
<dbReference type="SUPFAM" id="SSF51110">
    <property type="entry name" value="alpha-D-mannose-specific plant lectins"/>
    <property type="match status" value="1"/>
</dbReference>
<keyword evidence="6" id="KW-0732">Signal</keyword>
<keyword evidence="9 17" id="KW-0067">ATP-binding</keyword>
<organism evidence="22 23">
    <name type="scientific">Aegilops tauschii subsp. strangulata</name>
    <name type="common">Goatgrass</name>
    <dbReference type="NCBI Taxonomy" id="200361"/>
    <lineage>
        <taxon>Eukaryota</taxon>
        <taxon>Viridiplantae</taxon>
        <taxon>Streptophyta</taxon>
        <taxon>Embryophyta</taxon>
        <taxon>Tracheophyta</taxon>
        <taxon>Spermatophyta</taxon>
        <taxon>Magnoliopsida</taxon>
        <taxon>Liliopsida</taxon>
        <taxon>Poales</taxon>
        <taxon>Poaceae</taxon>
        <taxon>BOP clade</taxon>
        <taxon>Pooideae</taxon>
        <taxon>Triticodae</taxon>
        <taxon>Triticeae</taxon>
        <taxon>Triticinae</taxon>
        <taxon>Aegilops</taxon>
    </lineage>
</organism>
<dbReference type="PROSITE" id="PS50927">
    <property type="entry name" value="BULB_LECTIN"/>
    <property type="match status" value="1"/>
</dbReference>
<keyword evidence="11" id="KW-0472">Membrane</keyword>
<keyword evidence="14" id="KW-0325">Glycoprotein</keyword>
<keyword evidence="2 17" id="KW-0723">Serine/threonine-protein kinase</keyword>
<evidence type="ECO:0000256" key="18">
    <source>
        <dbReference type="PROSITE-ProRule" id="PRU10141"/>
    </source>
</evidence>
<comment type="catalytic activity">
    <reaction evidence="16 17">
        <text>L-seryl-[protein] + ATP = O-phospho-L-seryl-[protein] + ADP + H(+)</text>
        <dbReference type="Rhea" id="RHEA:17989"/>
        <dbReference type="Rhea" id="RHEA-COMP:9863"/>
        <dbReference type="Rhea" id="RHEA-COMP:11604"/>
        <dbReference type="ChEBI" id="CHEBI:15378"/>
        <dbReference type="ChEBI" id="CHEBI:29999"/>
        <dbReference type="ChEBI" id="CHEBI:30616"/>
        <dbReference type="ChEBI" id="CHEBI:83421"/>
        <dbReference type="ChEBI" id="CHEBI:456216"/>
        <dbReference type="EC" id="2.7.11.1"/>
    </reaction>
</comment>
<sequence>MRLVHATTVTRQLGCSTERISRNQMTTAVAFTTSISLLLLIPVALAKDHTNGGSYLARGSSVSIEDGTKATTTTILASPNGAFACGFYRVATNAYTFSIWFRSSSAKTVAWTANRDAPVNGRGSRLAFRKDGALALLDYNGAAVWSTNTSATRASRVELLDSGDLVVVDPNGRRLWGSFDSPTDTLLPSQPMTRHTKLVSASARGLLSSGLYAFYFDNDNQLKLIYNGPEVSSVYWPDPFTTPLVNHRTTYNSSQYGVLEQTGRFAASDNFKFTASDLGDKVMRRLTLDYDGNLRLYSLNATTGGWSVSWMVFRGVCNIHGLCGKNSLCKYIPKLQCSCLRGFEVVDASDWSKGCRRKANLRATQDFSFRKVAGADFIGYDLLYWERVTIRNCKDLCLDNANCQAFGYRQGEGKCFTKVYLFNGKNFPNPHTDIYLKVPRGALSSSELASTVTHECKVHQKEANSTSLLFQDGSSNFKFGYFLSSALTLLFIEVILIIAGCWVVHKWEGRPEIIDEGYTIISSQFRIFSYRELQKATSCFQEELGSGRSGAVYKGVLDDARKVAVKKLNDVIQGEQEFRSEISVIGRIYHMNLVRIWGFCVEKTHKLLVSEFIENGSLAAVLFDHQSNSPVLQWGQRYNIALGVAKGLAYLHHECLEWIVHCDVKPENILLDRDFQPKIADFGLMKLQQRGSSAEMLSKVHGTRGYIAPEWALNLPINGKADVYSYGVVLLELVKGVRLSRWVAEGEEEVEMAGICSIEILKEKLAGEDQSWLLEFVDHRLDGEFNQSEATVMLKIAISCVQEDRSRRPSMSHVVETLLSLVE</sequence>
<dbReference type="PROSITE" id="PS00107">
    <property type="entry name" value="PROTEIN_KINASE_ATP"/>
    <property type="match status" value="1"/>
</dbReference>
<comment type="catalytic activity">
    <reaction evidence="15 17">
        <text>L-threonyl-[protein] + ATP = O-phospho-L-threonyl-[protein] + ADP + H(+)</text>
        <dbReference type="Rhea" id="RHEA:46608"/>
        <dbReference type="Rhea" id="RHEA-COMP:11060"/>
        <dbReference type="Rhea" id="RHEA-COMP:11605"/>
        <dbReference type="ChEBI" id="CHEBI:15378"/>
        <dbReference type="ChEBI" id="CHEBI:30013"/>
        <dbReference type="ChEBI" id="CHEBI:30616"/>
        <dbReference type="ChEBI" id="CHEBI:61977"/>
        <dbReference type="ChEBI" id="CHEBI:456216"/>
        <dbReference type="EC" id="2.7.11.1"/>
    </reaction>
</comment>
<dbReference type="SMART" id="SM00220">
    <property type="entry name" value="S_TKc"/>
    <property type="match status" value="1"/>
</dbReference>
<dbReference type="CDD" id="cd14066">
    <property type="entry name" value="STKc_IRAK"/>
    <property type="match status" value="1"/>
</dbReference>
<reference evidence="23" key="1">
    <citation type="journal article" date="2014" name="Science">
        <title>Ancient hybridizations among the ancestral genomes of bread wheat.</title>
        <authorList>
            <consortium name="International Wheat Genome Sequencing Consortium,"/>
            <person name="Marcussen T."/>
            <person name="Sandve S.R."/>
            <person name="Heier L."/>
            <person name="Spannagl M."/>
            <person name="Pfeifer M."/>
            <person name="Jakobsen K.S."/>
            <person name="Wulff B.B."/>
            <person name="Steuernagel B."/>
            <person name="Mayer K.F."/>
            <person name="Olsen O.A."/>
        </authorList>
    </citation>
    <scope>NUCLEOTIDE SEQUENCE [LARGE SCALE GENOMIC DNA]</scope>
    <source>
        <strain evidence="23">cv. AL8/78</strain>
    </source>
</reference>
<dbReference type="SUPFAM" id="SSF57414">
    <property type="entry name" value="Hairpin loop containing domain-like"/>
    <property type="match status" value="1"/>
</dbReference>